<comment type="caution">
    <text evidence="2">The sequence shown here is derived from an EMBL/GenBank/DDBJ whole genome shotgun (WGS) entry which is preliminary data.</text>
</comment>
<keyword evidence="3" id="KW-1185">Reference proteome</keyword>
<dbReference type="EMBL" id="MAVT02000445">
    <property type="protein sequence ID" value="POS75779.1"/>
    <property type="molecule type" value="Genomic_DNA"/>
</dbReference>
<organism evidence="2 3">
    <name type="scientific">Diaporthe helianthi</name>
    <dbReference type="NCBI Taxonomy" id="158607"/>
    <lineage>
        <taxon>Eukaryota</taxon>
        <taxon>Fungi</taxon>
        <taxon>Dikarya</taxon>
        <taxon>Ascomycota</taxon>
        <taxon>Pezizomycotina</taxon>
        <taxon>Sordariomycetes</taxon>
        <taxon>Sordariomycetidae</taxon>
        <taxon>Diaporthales</taxon>
        <taxon>Diaporthaceae</taxon>
        <taxon>Diaporthe</taxon>
    </lineage>
</organism>
<feature type="compositionally biased region" description="Basic and acidic residues" evidence="1">
    <location>
        <begin position="548"/>
        <end position="566"/>
    </location>
</feature>
<reference evidence="2" key="1">
    <citation type="submission" date="2017-09" db="EMBL/GenBank/DDBJ databases">
        <title>Polyketide synthases of a Diaporthe helianthi virulent isolate.</title>
        <authorList>
            <person name="Baroncelli R."/>
        </authorList>
    </citation>
    <scope>NUCLEOTIDE SEQUENCE [LARGE SCALE GENOMIC DNA]</scope>
    <source>
        <strain evidence="2">7/96</strain>
    </source>
</reference>
<sequence length="578" mass="65924">MSCRIDYWENVNLQESSPLFSVLPPELRNLVFKFALAEFTVPALDRPIQHDFSARDDHEKLEDEPALESGPASEAGAQEEQESRAQTPDMENSPAPAVQPLPASLLLRVREMKHSRDWVRPGYTGHRKMKTALLGTCRRVYLEACNLPSQGSKIFYNARGPRWCPQSPADYVSGLFSGAAQHIRNLQIFPQMFYLEWDLMDLVTGVFSADAYLQRHNSRAPLSQLPFSNPHLLGPVAFRPILHAQSYQGSLPADSLPQHAYRPGSAGPAIWRTVRHLPPRSLSEAGRISPWRLTEHLTSLRIYLRRTDWWNWESNAPLVINPYSPRASRVSPITVANMLNTMRTSAEADTRMEPHLRCTTPTSIPRWDCWGLLFLRMHNLKKLTIDFETSEDKKAELGSIVEWAHLRWRFPILRRLSGTERDPYTFSHMERSRNDTAVDLSPWSEDLDVLSAAHLPVEKSSWRGLPHHFSMRCHACSAAWVEEASADCDACTKREKLLALNKGPQLLVWTVNWERKVSPGHAQPEGYTRGQFSRDRGGQPRPGSASAERQDGPEPGSAEHRARRRRELDELMRREVMF</sequence>
<accession>A0A2P5HZZ0</accession>
<feature type="region of interest" description="Disordered" evidence="1">
    <location>
        <begin position="519"/>
        <end position="566"/>
    </location>
</feature>
<dbReference type="InParanoid" id="A0A2P5HZZ0"/>
<protein>
    <submittedName>
        <fullName evidence="2">Uncharacterized protein</fullName>
    </submittedName>
</protein>
<gene>
    <name evidence="2" type="ORF">DHEL01_v205830</name>
</gene>
<evidence type="ECO:0000256" key="1">
    <source>
        <dbReference type="SAM" id="MobiDB-lite"/>
    </source>
</evidence>
<name>A0A2P5HZZ0_DIAHE</name>
<proteinExistence type="predicted"/>
<feature type="compositionally biased region" description="Low complexity" evidence="1">
    <location>
        <begin position="68"/>
        <end position="78"/>
    </location>
</feature>
<feature type="region of interest" description="Disordered" evidence="1">
    <location>
        <begin position="57"/>
        <end position="98"/>
    </location>
</feature>
<dbReference type="STRING" id="158607.A0A2P5HZZ0"/>
<evidence type="ECO:0000313" key="3">
    <source>
        <dbReference type="Proteomes" id="UP000094444"/>
    </source>
</evidence>
<dbReference type="OrthoDB" id="288942at2759"/>
<dbReference type="AlphaFoldDB" id="A0A2P5HZZ0"/>
<dbReference type="Proteomes" id="UP000094444">
    <property type="component" value="Unassembled WGS sequence"/>
</dbReference>
<evidence type="ECO:0000313" key="2">
    <source>
        <dbReference type="EMBL" id="POS75779.1"/>
    </source>
</evidence>